<evidence type="ECO:0000313" key="3">
    <source>
        <dbReference type="EMBL" id="CAG7824503.1"/>
    </source>
</evidence>
<name>A0A8J2PKI3_9HEXA</name>
<dbReference type="Proteomes" id="UP000708208">
    <property type="component" value="Unassembled WGS sequence"/>
</dbReference>
<sequence>MSKVARIARKFVLQSHPQGKPKLSDFKLVEEKLPAALQEGEILTKAQWLTVDPYMRGALLALKQGETMMGSQVATVTESRNPEYPEGTKVVGSFGWRDLTVHKPSEKFNPLDIYKLPDMKGLPESYALGSVGMPGNTAYFGVTRILEPKAGDVLVVSAAAGAVGSLVGQIGKLKGSRNN</sequence>
<dbReference type="GO" id="GO:0047522">
    <property type="term" value="F:15-oxoprostaglandin 13-reductase [NAD(P)+] activity"/>
    <property type="evidence" value="ECO:0007669"/>
    <property type="project" value="TreeGrafter"/>
</dbReference>
<comment type="caution">
    <text evidence="3">The sequence shown here is derived from an EMBL/GenBank/DDBJ whole genome shotgun (WGS) entry which is preliminary data.</text>
</comment>
<dbReference type="InterPro" id="IPR041694">
    <property type="entry name" value="ADH_N_2"/>
</dbReference>
<dbReference type="OrthoDB" id="809632at2759"/>
<dbReference type="Pfam" id="PF16884">
    <property type="entry name" value="ADH_N_2"/>
    <property type="match status" value="1"/>
</dbReference>
<evidence type="ECO:0000313" key="4">
    <source>
        <dbReference type="Proteomes" id="UP000708208"/>
    </source>
</evidence>
<evidence type="ECO:0000259" key="2">
    <source>
        <dbReference type="Pfam" id="PF16884"/>
    </source>
</evidence>
<evidence type="ECO:0000256" key="1">
    <source>
        <dbReference type="ARBA" id="ARBA00023002"/>
    </source>
</evidence>
<dbReference type="InterPro" id="IPR045010">
    <property type="entry name" value="MDR_fam"/>
</dbReference>
<keyword evidence="4" id="KW-1185">Reference proteome</keyword>
<keyword evidence="1" id="KW-0560">Oxidoreductase</keyword>
<dbReference type="EMBL" id="CAJVCH010533112">
    <property type="protein sequence ID" value="CAG7824503.1"/>
    <property type="molecule type" value="Genomic_DNA"/>
</dbReference>
<dbReference type="PANTHER" id="PTHR43205">
    <property type="entry name" value="PROSTAGLANDIN REDUCTASE"/>
    <property type="match status" value="1"/>
</dbReference>
<protein>
    <recommendedName>
        <fullName evidence="2">Oxidoreductase N-terminal domain-containing protein</fullName>
    </recommendedName>
</protein>
<gene>
    <name evidence="3" type="ORF">AFUS01_LOCUS34655</name>
</gene>
<reference evidence="3" key="1">
    <citation type="submission" date="2021-06" db="EMBL/GenBank/DDBJ databases">
        <authorList>
            <person name="Hodson N. C."/>
            <person name="Mongue J. A."/>
            <person name="Jaron S. K."/>
        </authorList>
    </citation>
    <scope>NUCLEOTIDE SEQUENCE</scope>
</reference>
<dbReference type="PANTHER" id="PTHR43205:SF7">
    <property type="entry name" value="PROSTAGLANDIN REDUCTASE 1"/>
    <property type="match status" value="1"/>
</dbReference>
<accession>A0A8J2PKI3</accession>
<dbReference type="GO" id="GO:0006693">
    <property type="term" value="P:prostaglandin metabolic process"/>
    <property type="evidence" value="ECO:0007669"/>
    <property type="project" value="TreeGrafter"/>
</dbReference>
<feature type="domain" description="Oxidoreductase N-terminal" evidence="2">
    <location>
        <begin position="9"/>
        <end position="105"/>
    </location>
</feature>
<proteinExistence type="predicted"/>
<dbReference type="AlphaFoldDB" id="A0A8J2PKI3"/>
<organism evidence="3 4">
    <name type="scientific">Allacma fusca</name>
    <dbReference type="NCBI Taxonomy" id="39272"/>
    <lineage>
        <taxon>Eukaryota</taxon>
        <taxon>Metazoa</taxon>
        <taxon>Ecdysozoa</taxon>
        <taxon>Arthropoda</taxon>
        <taxon>Hexapoda</taxon>
        <taxon>Collembola</taxon>
        <taxon>Symphypleona</taxon>
        <taxon>Sminthuridae</taxon>
        <taxon>Allacma</taxon>
    </lineage>
</organism>